<evidence type="ECO:0000313" key="2">
    <source>
        <dbReference type="EMBL" id="MEW9310699.1"/>
    </source>
</evidence>
<name>A0ABV3PZK9_9HYPH</name>
<comment type="caution">
    <text evidence="2">The sequence shown here is derived from an EMBL/GenBank/DDBJ whole genome shotgun (WGS) entry which is preliminary data.</text>
</comment>
<dbReference type="Proteomes" id="UP001555786">
    <property type="component" value="Unassembled WGS sequence"/>
</dbReference>
<organism evidence="2 3">
    <name type="scientific">Labrys neptuniae</name>
    <dbReference type="NCBI Taxonomy" id="376174"/>
    <lineage>
        <taxon>Bacteria</taxon>
        <taxon>Pseudomonadati</taxon>
        <taxon>Pseudomonadota</taxon>
        <taxon>Alphaproteobacteria</taxon>
        <taxon>Hyphomicrobiales</taxon>
        <taxon>Xanthobacteraceae</taxon>
        <taxon>Labrys</taxon>
    </lineage>
</organism>
<reference evidence="2 3" key="1">
    <citation type="submission" date="2024-07" db="EMBL/GenBank/DDBJ databases">
        <title>Description of Labrys sedimenti sp. nov., isolated from a diclofenac-degrading enrichment culture.</title>
        <authorList>
            <person name="Tancsics A."/>
            <person name="Csepanyi A."/>
        </authorList>
    </citation>
    <scope>NUCLEOTIDE SEQUENCE [LARGE SCALE GENOMIC DNA]</scope>
    <source>
        <strain evidence="2 3">LMG 23578</strain>
    </source>
</reference>
<dbReference type="PANTHER" id="PTHR13170">
    <property type="entry name" value="O-GLCNACASE"/>
    <property type="match status" value="1"/>
</dbReference>
<evidence type="ECO:0000259" key="1">
    <source>
        <dbReference type="PROSITE" id="PS51186"/>
    </source>
</evidence>
<protein>
    <submittedName>
        <fullName evidence="2">GNAT family N-acetyltransferase</fullName>
        <ecNumber evidence="2">2.3.1.-</ecNumber>
    </submittedName>
</protein>
<gene>
    <name evidence="2" type="ORF">ABXS05_34520</name>
</gene>
<dbReference type="Pfam" id="PF00583">
    <property type="entry name" value="Acetyltransf_1"/>
    <property type="match status" value="1"/>
</dbReference>
<dbReference type="SUPFAM" id="SSF55729">
    <property type="entry name" value="Acyl-CoA N-acyltransferases (Nat)"/>
    <property type="match status" value="1"/>
</dbReference>
<dbReference type="PANTHER" id="PTHR13170:SF16">
    <property type="entry name" value="PROTEIN O-GLCNACASE"/>
    <property type="match status" value="1"/>
</dbReference>
<sequence>MADTAVIRPATEADRPALFEICLRTADNGSDAGHLYSEPHLPGFIWAVPYQALAPDFAFVLDAGSRAVGYVVAAPDTTAFADRLDSEWWPQVRLEVADLTPSKASDERALSLIRRPERKDPAMIADYPAHLHINLLPPFQSSGWGRRLVETELAALRAKGVPGLHLGVSAGNAKVIGFYEKLGFREIARPASIYMGMRL</sequence>
<evidence type="ECO:0000313" key="3">
    <source>
        <dbReference type="Proteomes" id="UP001555786"/>
    </source>
</evidence>
<keyword evidence="2" id="KW-0012">Acyltransferase</keyword>
<feature type="domain" description="N-acetyltransferase" evidence="1">
    <location>
        <begin position="5"/>
        <end position="199"/>
    </location>
</feature>
<dbReference type="PROSITE" id="PS51186">
    <property type="entry name" value="GNAT"/>
    <property type="match status" value="1"/>
</dbReference>
<dbReference type="InterPro" id="IPR000182">
    <property type="entry name" value="GNAT_dom"/>
</dbReference>
<dbReference type="Gene3D" id="3.40.630.30">
    <property type="match status" value="1"/>
</dbReference>
<dbReference type="InterPro" id="IPR051822">
    <property type="entry name" value="Glycosyl_Hydrolase_84"/>
</dbReference>
<keyword evidence="3" id="KW-1185">Reference proteome</keyword>
<accession>A0ABV3PZK9</accession>
<proteinExistence type="predicted"/>
<dbReference type="EMBL" id="JBFNQD010000034">
    <property type="protein sequence ID" value="MEW9310699.1"/>
    <property type="molecule type" value="Genomic_DNA"/>
</dbReference>
<dbReference type="EC" id="2.3.1.-" evidence="2"/>
<dbReference type="InterPro" id="IPR016181">
    <property type="entry name" value="Acyl_CoA_acyltransferase"/>
</dbReference>
<dbReference type="RefSeq" id="WP_367627050.1">
    <property type="nucleotide sequence ID" value="NZ_JBFNQD010000034.1"/>
</dbReference>
<dbReference type="GO" id="GO:0016746">
    <property type="term" value="F:acyltransferase activity"/>
    <property type="evidence" value="ECO:0007669"/>
    <property type="project" value="UniProtKB-KW"/>
</dbReference>
<keyword evidence="2" id="KW-0808">Transferase</keyword>